<evidence type="ECO:0000256" key="1">
    <source>
        <dbReference type="ARBA" id="ARBA00004448"/>
    </source>
</evidence>
<evidence type="ECO:0000256" key="5">
    <source>
        <dbReference type="ARBA" id="ARBA00022737"/>
    </source>
</evidence>
<reference evidence="12 13" key="1">
    <citation type="journal article" date="2018" name="Cell">
        <title>The Chara Genome: Secondary Complexity and Implications for Plant Terrestrialization.</title>
        <authorList>
            <person name="Nishiyama T."/>
            <person name="Sakayama H."/>
            <person name="Vries J.D."/>
            <person name="Buschmann H."/>
            <person name="Saint-Marcoux D."/>
            <person name="Ullrich K.K."/>
            <person name="Haas F.B."/>
            <person name="Vanderstraeten L."/>
            <person name="Becker D."/>
            <person name="Lang D."/>
            <person name="Vosolsobe S."/>
            <person name="Rombauts S."/>
            <person name="Wilhelmsson P.K.I."/>
            <person name="Janitza P."/>
            <person name="Kern R."/>
            <person name="Heyl A."/>
            <person name="Rumpler F."/>
            <person name="Villalobos L.I.A.C."/>
            <person name="Clay J.M."/>
            <person name="Skokan R."/>
            <person name="Toyoda A."/>
            <person name="Suzuki Y."/>
            <person name="Kagoshima H."/>
            <person name="Schijlen E."/>
            <person name="Tajeshwar N."/>
            <person name="Catarino B."/>
            <person name="Hetherington A.J."/>
            <person name="Saltykova A."/>
            <person name="Bonnot C."/>
            <person name="Breuninger H."/>
            <person name="Symeonidi A."/>
            <person name="Radhakrishnan G.V."/>
            <person name="Van Nieuwerburgh F."/>
            <person name="Deforce D."/>
            <person name="Chang C."/>
            <person name="Karol K.G."/>
            <person name="Hedrich R."/>
            <person name="Ulvskov P."/>
            <person name="Glockner G."/>
            <person name="Delwiche C.F."/>
            <person name="Petrasek J."/>
            <person name="Van de Peer Y."/>
            <person name="Friml J."/>
            <person name="Beilby M."/>
            <person name="Dolan L."/>
            <person name="Kohara Y."/>
            <person name="Sugano S."/>
            <person name="Fujiyama A."/>
            <person name="Delaux P.-M."/>
            <person name="Quint M."/>
            <person name="TheiBen G."/>
            <person name="Hagemann M."/>
            <person name="Harholt J."/>
            <person name="Dunand C."/>
            <person name="Zachgo S."/>
            <person name="Langdale J."/>
            <person name="Maumus F."/>
            <person name="Straeten D.V.D."/>
            <person name="Gould S.B."/>
            <person name="Rensing S.A."/>
        </authorList>
    </citation>
    <scope>NUCLEOTIDE SEQUENCE [LARGE SCALE GENOMIC DNA]</scope>
    <source>
        <strain evidence="12 13">S276</strain>
    </source>
</reference>
<name>A0A388JTV6_CHABU</name>
<dbReference type="PROSITE" id="PS50920">
    <property type="entry name" value="SOLCAR"/>
    <property type="match status" value="3"/>
</dbReference>
<keyword evidence="3 11" id="KW-0813">Transport</keyword>
<dbReference type="InterPro" id="IPR023395">
    <property type="entry name" value="MCP_dom_sf"/>
</dbReference>
<keyword evidence="7" id="KW-1133">Transmembrane helix</keyword>
<dbReference type="InterPro" id="IPR050391">
    <property type="entry name" value="Mito_Metabolite_Transporter"/>
</dbReference>
<dbReference type="OMA" id="FPFWKAV"/>
<feature type="repeat" description="Solcar" evidence="10">
    <location>
        <begin position="253"/>
        <end position="361"/>
    </location>
</feature>
<dbReference type="SUPFAM" id="SSF103506">
    <property type="entry name" value="Mitochondrial carrier"/>
    <property type="match status" value="1"/>
</dbReference>
<protein>
    <submittedName>
        <fullName evidence="12">Uncharacterized protein</fullName>
    </submittedName>
</protein>
<comment type="caution">
    <text evidence="12">The sequence shown here is derived from an EMBL/GenBank/DDBJ whole genome shotgun (WGS) entry which is preliminary data.</text>
</comment>
<keyword evidence="4 10" id="KW-0812">Transmembrane</keyword>
<dbReference type="PANTHER" id="PTHR45618">
    <property type="entry name" value="MITOCHONDRIAL DICARBOXYLATE CARRIER-RELATED"/>
    <property type="match status" value="1"/>
</dbReference>
<organism evidence="12 13">
    <name type="scientific">Chara braunii</name>
    <name type="common">Braun's stonewort</name>
    <dbReference type="NCBI Taxonomy" id="69332"/>
    <lineage>
        <taxon>Eukaryota</taxon>
        <taxon>Viridiplantae</taxon>
        <taxon>Streptophyta</taxon>
        <taxon>Charophyceae</taxon>
        <taxon>Charales</taxon>
        <taxon>Characeae</taxon>
        <taxon>Chara</taxon>
    </lineage>
</organism>
<evidence type="ECO:0000256" key="6">
    <source>
        <dbReference type="ARBA" id="ARBA00022792"/>
    </source>
</evidence>
<comment type="subcellular location">
    <subcellularLocation>
        <location evidence="1">Mitochondrion inner membrane</location>
        <topology evidence="1">Multi-pass membrane protein</topology>
    </subcellularLocation>
</comment>
<feature type="repeat" description="Solcar" evidence="10">
    <location>
        <begin position="152"/>
        <end position="244"/>
    </location>
</feature>
<evidence type="ECO:0000313" key="13">
    <source>
        <dbReference type="Proteomes" id="UP000265515"/>
    </source>
</evidence>
<evidence type="ECO:0000256" key="8">
    <source>
        <dbReference type="ARBA" id="ARBA00023128"/>
    </source>
</evidence>
<dbReference type="EMBL" id="BFEA01000017">
    <property type="protein sequence ID" value="GBG61142.1"/>
    <property type="molecule type" value="Genomic_DNA"/>
</dbReference>
<dbReference type="OrthoDB" id="756301at2759"/>
<dbReference type="Gramene" id="GBG61142">
    <property type="protein sequence ID" value="GBG61142"/>
    <property type="gene ID" value="CBR_g19218"/>
</dbReference>
<keyword evidence="6" id="KW-0999">Mitochondrion inner membrane</keyword>
<dbReference type="Proteomes" id="UP000265515">
    <property type="component" value="Unassembled WGS sequence"/>
</dbReference>
<keyword evidence="9 10" id="KW-0472">Membrane</keyword>
<evidence type="ECO:0000256" key="4">
    <source>
        <dbReference type="ARBA" id="ARBA00022692"/>
    </source>
</evidence>
<proteinExistence type="inferred from homology"/>
<dbReference type="Pfam" id="PF00153">
    <property type="entry name" value="Mito_carr"/>
    <property type="match status" value="3"/>
</dbReference>
<dbReference type="Gene3D" id="1.50.40.10">
    <property type="entry name" value="Mitochondrial carrier domain"/>
    <property type="match status" value="1"/>
</dbReference>
<dbReference type="InterPro" id="IPR018108">
    <property type="entry name" value="MCP_transmembrane"/>
</dbReference>
<evidence type="ECO:0000256" key="9">
    <source>
        <dbReference type="ARBA" id="ARBA00023136"/>
    </source>
</evidence>
<accession>A0A388JTV6</accession>
<evidence type="ECO:0000256" key="7">
    <source>
        <dbReference type="ARBA" id="ARBA00022989"/>
    </source>
</evidence>
<dbReference type="AlphaFoldDB" id="A0A388JTV6"/>
<gene>
    <name evidence="12" type="ORF">CBR_g19218</name>
</gene>
<dbReference type="GO" id="GO:0005743">
    <property type="term" value="C:mitochondrial inner membrane"/>
    <property type="evidence" value="ECO:0007669"/>
    <property type="project" value="UniProtKB-SubCell"/>
</dbReference>
<evidence type="ECO:0000256" key="11">
    <source>
        <dbReference type="RuleBase" id="RU000488"/>
    </source>
</evidence>
<evidence type="ECO:0000256" key="2">
    <source>
        <dbReference type="ARBA" id="ARBA00006375"/>
    </source>
</evidence>
<evidence type="ECO:0000256" key="10">
    <source>
        <dbReference type="PROSITE-ProRule" id="PRU00282"/>
    </source>
</evidence>
<feature type="repeat" description="Solcar" evidence="10">
    <location>
        <begin position="16"/>
        <end position="116"/>
    </location>
</feature>
<evidence type="ECO:0000313" key="12">
    <source>
        <dbReference type="EMBL" id="GBG61142.1"/>
    </source>
</evidence>
<keyword evidence="5" id="KW-0677">Repeat</keyword>
<keyword evidence="8" id="KW-0496">Mitochondrion</keyword>
<keyword evidence="13" id="KW-1185">Reference proteome</keyword>
<evidence type="ECO:0000256" key="3">
    <source>
        <dbReference type="ARBA" id="ARBA00022448"/>
    </source>
</evidence>
<comment type="similarity">
    <text evidence="2 11">Belongs to the mitochondrial carrier (TC 2.A.29) family.</text>
</comment>
<dbReference type="FunFam" id="1.50.40.10:FF:000062">
    <property type="entry name" value="mitochondrial uncoupling protein 3"/>
    <property type="match status" value="1"/>
</dbReference>
<sequence>MASECSVERQQQKERQQVALRLSLTSVAAIAAESATFPIDITKTRLQLQGEMGLSMSGTGVGRAGGGVHRGALATGLSIAREEGVLGLYRGLSPALVRHVIYTSSRIVIYEHLRDSLSHSHSRSRQSGAPAAAAAAGRGGEAMGGSAVEKEVPVLLKAASGGLAGVVGQVIASPADLVKVRMQADGRLAALGVAPRYSNFPTACASIYREEGVRGLWRGVGPNAQRAALVNVGELACYDQAKRFVITRQLCDDNVVAHTAASVMSGLCATVLSCPADVVKTRMMNQGHVAGNRAGHVAGGLRVSGATLLSSTQYSSSLDCLLKTVRSEGVLALWKGFFPTWARLGPWQFVFWCSYEQLRKLTGLSSF</sequence>